<evidence type="ECO:0000256" key="1">
    <source>
        <dbReference type="ARBA" id="ARBA00022475"/>
    </source>
</evidence>
<feature type="transmembrane region" description="Helical" evidence="5">
    <location>
        <begin position="45"/>
        <end position="71"/>
    </location>
</feature>
<dbReference type="EMBL" id="LICA01000102">
    <property type="protein sequence ID" value="KRO95181.1"/>
    <property type="molecule type" value="Genomic_DNA"/>
</dbReference>
<keyword evidence="1" id="KW-1003">Cell membrane</keyword>
<evidence type="ECO:0000256" key="4">
    <source>
        <dbReference type="ARBA" id="ARBA00023136"/>
    </source>
</evidence>
<name>A0A0R2UDS6_9GAMM</name>
<keyword evidence="4 5" id="KW-0472">Membrane</keyword>
<dbReference type="AlphaFoldDB" id="A0A0R2UDS6"/>
<dbReference type="Pfam" id="PF06305">
    <property type="entry name" value="LapA_dom"/>
    <property type="match status" value="1"/>
</dbReference>
<protein>
    <recommendedName>
        <fullName evidence="6">Lipopolysaccharide assembly protein A domain-containing protein</fullName>
    </recommendedName>
</protein>
<reference evidence="7 8" key="1">
    <citation type="submission" date="2015-10" db="EMBL/GenBank/DDBJ databases">
        <title>Metagenome-Assembled Genomes uncover a global brackish microbiome.</title>
        <authorList>
            <person name="Hugerth L.W."/>
            <person name="Larsson J."/>
            <person name="Alneberg J."/>
            <person name="Lindh M.V."/>
            <person name="Legrand C."/>
            <person name="Pinhassi J."/>
            <person name="Andersson A.F."/>
        </authorList>
    </citation>
    <scope>NUCLEOTIDE SEQUENCE [LARGE SCALE GENOMIC DNA]</scope>
    <source>
        <strain evidence="7">BACL26 MAG-121220-bin70</strain>
    </source>
</reference>
<evidence type="ECO:0000313" key="8">
    <source>
        <dbReference type="Proteomes" id="UP000051213"/>
    </source>
</evidence>
<evidence type="ECO:0000259" key="6">
    <source>
        <dbReference type="Pfam" id="PF06305"/>
    </source>
</evidence>
<comment type="caution">
    <text evidence="7">The sequence shown here is derived from an EMBL/GenBank/DDBJ whole genome shotgun (WGS) entry which is preliminary data.</text>
</comment>
<accession>A0A0R2UDS6</accession>
<proteinExistence type="predicted"/>
<evidence type="ECO:0000256" key="2">
    <source>
        <dbReference type="ARBA" id="ARBA00022692"/>
    </source>
</evidence>
<evidence type="ECO:0000256" key="3">
    <source>
        <dbReference type="ARBA" id="ARBA00022989"/>
    </source>
</evidence>
<dbReference type="InterPro" id="IPR010445">
    <property type="entry name" value="LapA_dom"/>
</dbReference>
<organism evidence="7 8">
    <name type="scientific">SAR92 bacterium BACL26 MAG-121220-bin70</name>
    <dbReference type="NCBI Taxonomy" id="1655626"/>
    <lineage>
        <taxon>Bacteria</taxon>
        <taxon>Pseudomonadati</taxon>
        <taxon>Pseudomonadota</taxon>
        <taxon>Gammaproteobacteria</taxon>
        <taxon>Cellvibrionales</taxon>
        <taxon>Porticoccaceae</taxon>
        <taxon>SAR92 clade</taxon>
    </lineage>
</organism>
<keyword evidence="2 5" id="KW-0812">Transmembrane</keyword>
<sequence>MRAIWLFIKFLLILTVVVIGAFFALENSQSLGVSFIFIDGPTVSAGVWLLVFFAVGALLGMVASSVMVLSYRRKLASATKEGFTKK</sequence>
<feature type="transmembrane region" description="Helical" evidence="5">
    <location>
        <begin position="7"/>
        <end position="25"/>
    </location>
</feature>
<gene>
    <name evidence="7" type="ORF">ABS24_00080</name>
</gene>
<evidence type="ECO:0000256" key="5">
    <source>
        <dbReference type="SAM" id="Phobius"/>
    </source>
</evidence>
<keyword evidence="3 5" id="KW-1133">Transmembrane helix</keyword>
<dbReference type="GO" id="GO:0005886">
    <property type="term" value="C:plasma membrane"/>
    <property type="evidence" value="ECO:0007669"/>
    <property type="project" value="InterPro"/>
</dbReference>
<feature type="domain" description="Lipopolysaccharide assembly protein A" evidence="6">
    <location>
        <begin position="26"/>
        <end position="81"/>
    </location>
</feature>
<dbReference type="Proteomes" id="UP000051213">
    <property type="component" value="Unassembled WGS sequence"/>
</dbReference>
<evidence type="ECO:0000313" key="7">
    <source>
        <dbReference type="EMBL" id="KRO95181.1"/>
    </source>
</evidence>